<keyword evidence="2" id="KW-1185">Reference proteome</keyword>
<name>A0A917C5Y2_9PROT</name>
<dbReference type="Gene3D" id="3.40.50.150">
    <property type="entry name" value="Vaccinia Virus protein VP39"/>
    <property type="match status" value="1"/>
</dbReference>
<organism evidence="1 2">
    <name type="scientific">Terasakiella brassicae</name>
    <dbReference type="NCBI Taxonomy" id="1634917"/>
    <lineage>
        <taxon>Bacteria</taxon>
        <taxon>Pseudomonadati</taxon>
        <taxon>Pseudomonadota</taxon>
        <taxon>Alphaproteobacteria</taxon>
        <taxon>Rhodospirillales</taxon>
        <taxon>Terasakiellaceae</taxon>
        <taxon>Terasakiella</taxon>
    </lineage>
</organism>
<accession>A0A917C5Y2</accession>
<dbReference type="EMBL" id="BMHV01000024">
    <property type="protein sequence ID" value="GGF72440.1"/>
    <property type="molecule type" value="Genomic_DNA"/>
</dbReference>
<dbReference type="Pfam" id="PF13489">
    <property type="entry name" value="Methyltransf_23"/>
    <property type="match status" value="1"/>
</dbReference>
<dbReference type="RefSeq" id="WP_188666372.1">
    <property type="nucleotide sequence ID" value="NZ_BMHV01000024.1"/>
</dbReference>
<protein>
    <recommendedName>
        <fullName evidence="3">Methyltransferase type 11 domain-containing protein</fullName>
    </recommendedName>
</protein>
<dbReference type="Proteomes" id="UP000632498">
    <property type="component" value="Unassembled WGS sequence"/>
</dbReference>
<reference evidence="1" key="1">
    <citation type="journal article" date="2014" name="Int. J. Syst. Evol. Microbiol.">
        <title>Complete genome sequence of Corynebacterium casei LMG S-19264T (=DSM 44701T), isolated from a smear-ripened cheese.</title>
        <authorList>
            <consortium name="US DOE Joint Genome Institute (JGI-PGF)"/>
            <person name="Walter F."/>
            <person name="Albersmeier A."/>
            <person name="Kalinowski J."/>
            <person name="Ruckert C."/>
        </authorList>
    </citation>
    <scope>NUCLEOTIDE SEQUENCE</scope>
    <source>
        <strain evidence="1">CGMCC 1.15254</strain>
    </source>
</reference>
<proteinExistence type="predicted"/>
<reference evidence="1" key="2">
    <citation type="submission" date="2020-09" db="EMBL/GenBank/DDBJ databases">
        <authorList>
            <person name="Sun Q."/>
            <person name="Zhou Y."/>
        </authorList>
    </citation>
    <scope>NUCLEOTIDE SEQUENCE</scope>
    <source>
        <strain evidence="1">CGMCC 1.15254</strain>
    </source>
</reference>
<sequence>MTLFPEQNYPIFYPEGYDEQALLSYLSAFEINGEHHQEMVEYLKSDFKRFVLTLNLLMRVNDGENKKLLEIGSHPFFMSILVKKFTCFNFQSTNYFGFENSETETQFHRHKETGEEIEFQYVNHSIDHSPLPLKEQVDVVLFCEVLEHLINDPLHALLRIKEVLKTGGDLILTTPNVARLENIAKMLAGANIYDPYSGYGIYGRHNREYNKHELYLLLSQLGFEIVEMFTSDVNPPHATSYFDLNILRDHIEFRKNDLGQYIFLRAKNAHKADLSRPDWLFRSYPSGVVVAT</sequence>
<dbReference type="AlphaFoldDB" id="A0A917C5Y2"/>
<evidence type="ECO:0000313" key="2">
    <source>
        <dbReference type="Proteomes" id="UP000632498"/>
    </source>
</evidence>
<evidence type="ECO:0008006" key="3">
    <source>
        <dbReference type="Google" id="ProtNLM"/>
    </source>
</evidence>
<dbReference type="InterPro" id="IPR029063">
    <property type="entry name" value="SAM-dependent_MTases_sf"/>
</dbReference>
<dbReference type="CDD" id="cd02440">
    <property type="entry name" value="AdoMet_MTases"/>
    <property type="match status" value="1"/>
</dbReference>
<dbReference type="PANTHER" id="PTHR43861:SF6">
    <property type="entry name" value="METHYLTRANSFERASE TYPE 11"/>
    <property type="match status" value="1"/>
</dbReference>
<comment type="caution">
    <text evidence="1">The sequence shown here is derived from an EMBL/GenBank/DDBJ whole genome shotgun (WGS) entry which is preliminary data.</text>
</comment>
<dbReference type="SUPFAM" id="SSF53335">
    <property type="entry name" value="S-adenosyl-L-methionine-dependent methyltransferases"/>
    <property type="match status" value="1"/>
</dbReference>
<gene>
    <name evidence="1" type="ORF">GCM10011332_28010</name>
</gene>
<evidence type="ECO:0000313" key="1">
    <source>
        <dbReference type="EMBL" id="GGF72440.1"/>
    </source>
</evidence>
<dbReference type="PANTHER" id="PTHR43861">
    <property type="entry name" value="TRANS-ACONITATE 2-METHYLTRANSFERASE-RELATED"/>
    <property type="match status" value="1"/>
</dbReference>